<keyword evidence="14" id="KW-0067">ATP-binding</keyword>
<dbReference type="Pfam" id="PF00288">
    <property type="entry name" value="GHMP_kinases_N"/>
    <property type="match status" value="1"/>
</dbReference>
<evidence type="ECO:0000256" key="10">
    <source>
        <dbReference type="ARBA" id="ARBA00022679"/>
    </source>
</evidence>
<dbReference type="InterPro" id="IPR006203">
    <property type="entry name" value="GHMP_knse_ATP-bd_CS"/>
</dbReference>
<evidence type="ECO:0000256" key="27">
    <source>
        <dbReference type="ARBA" id="ARBA00047213"/>
    </source>
</evidence>
<evidence type="ECO:0000256" key="20">
    <source>
        <dbReference type="ARBA" id="ARBA00023166"/>
    </source>
</evidence>
<evidence type="ECO:0000256" key="6">
    <source>
        <dbReference type="ARBA" id="ARBA00012224"/>
    </source>
</evidence>
<evidence type="ECO:0000256" key="2">
    <source>
        <dbReference type="ARBA" id="ARBA00004496"/>
    </source>
</evidence>
<keyword evidence="12" id="KW-0547">Nucleotide-binding</keyword>
<evidence type="ECO:0000256" key="8">
    <source>
        <dbReference type="ARBA" id="ARBA00022516"/>
    </source>
</evidence>
<comment type="cofactor">
    <cofactor evidence="1">
        <name>pyridoxal 5'-phosphate</name>
        <dbReference type="ChEBI" id="CHEBI:597326"/>
    </cofactor>
</comment>
<keyword evidence="22" id="KW-0753">Steroid metabolism</keyword>
<dbReference type="InterPro" id="IPR006238">
    <property type="entry name" value="Cys_b_lyase_euk"/>
</dbReference>
<dbReference type="EC" id="2.7.1.36" evidence="5"/>
<feature type="compositionally biased region" description="Polar residues" evidence="31">
    <location>
        <begin position="1062"/>
        <end position="1073"/>
    </location>
</feature>
<dbReference type="Gene3D" id="3.40.640.10">
    <property type="entry name" value="Type I PLP-dependent aspartate aminotransferase-like (Major domain)"/>
    <property type="match status" value="1"/>
</dbReference>
<dbReference type="NCBIfam" id="TIGR01329">
    <property type="entry name" value="cysta_beta_ly_E"/>
    <property type="match status" value="1"/>
</dbReference>
<dbReference type="FunFam" id="3.40.640.10:FF:000009">
    <property type="entry name" value="Cystathionine gamma-synthase homolog"/>
    <property type="match status" value="1"/>
</dbReference>
<evidence type="ECO:0000313" key="34">
    <source>
        <dbReference type="Proteomes" id="UP000199069"/>
    </source>
</evidence>
<dbReference type="GO" id="GO:0019346">
    <property type="term" value="P:transsulfuration"/>
    <property type="evidence" value="ECO:0007669"/>
    <property type="project" value="InterPro"/>
</dbReference>
<dbReference type="Gene3D" id="3.30.230.10">
    <property type="match status" value="1"/>
</dbReference>
<evidence type="ECO:0000256" key="18">
    <source>
        <dbReference type="ARBA" id="ARBA00023011"/>
    </source>
</evidence>
<dbReference type="PANTHER" id="PTHR11808:SF50">
    <property type="entry name" value="CYSTATHIONINE BETA-LYASE"/>
    <property type="match status" value="1"/>
</dbReference>
<comment type="pathway">
    <text evidence="25">Isoprenoid biosynthesis; isopentenyl diphosphate biosynthesis via mevalonate pathway; isopentenyl diphosphate from (R)-mevalonate: step 1/3.</text>
</comment>
<evidence type="ECO:0000256" key="11">
    <source>
        <dbReference type="ARBA" id="ARBA00022723"/>
    </source>
</evidence>
<feature type="compositionally biased region" description="Basic and acidic residues" evidence="31">
    <location>
        <begin position="1574"/>
        <end position="1585"/>
    </location>
</feature>
<evidence type="ECO:0000256" key="28">
    <source>
        <dbReference type="ARBA" id="ARBA00047517"/>
    </source>
</evidence>
<dbReference type="EC" id="4.4.1.13" evidence="6"/>
<feature type="domain" description="VPS9" evidence="32">
    <location>
        <begin position="1479"/>
        <end position="1757"/>
    </location>
</feature>
<keyword evidence="19" id="KW-0443">Lipid metabolism</keyword>
<dbReference type="GO" id="GO:0016126">
    <property type="term" value="P:sterol biosynthetic process"/>
    <property type="evidence" value="ECO:0007669"/>
    <property type="project" value="UniProtKB-KW"/>
</dbReference>
<feature type="region of interest" description="Disordered" evidence="31">
    <location>
        <begin position="1887"/>
        <end position="1965"/>
    </location>
</feature>
<evidence type="ECO:0000256" key="15">
    <source>
        <dbReference type="ARBA" id="ARBA00022842"/>
    </source>
</evidence>
<feature type="region of interest" description="Disordered" evidence="31">
    <location>
        <begin position="1371"/>
        <end position="1397"/>
    </location>
</feature>
<evidence type="ECO:0000256" key="22">
    <source>
        <dbReference type="ARBA" id="ARBA00023221"/>
    </source>
</evidence>
<dbReference type="InterPro" id="IPR014721">
    <property type="entry name" value="Ribsml_uS5_D2-typ_fold_subgr"/>
</dbReference>
<dbReference type="InterPro" id="IPR003123">
    <property type="entry name" value="VPS9"/>
</dbReference>
<dbReference type="UniPathway" id="UPA00057">
    <property type="reaction ID" value="UER00098"/>
</dbReference>
<comment type="similarity">
    <text evidence="3">Belongs to the GHMP kinase family. Mevalonate kinase subfamily.</text>
</comment>
<gene>
    <name evidence="33" type="primary">FGENESH: predicted gene_1.343</name>
    <name evidence="33" type="ORF">BN2166_0003430</name>
</gene>
<evidence type="ECO:0000256" key="24">
    <source>
        <dbReference type="ARBA" id="ARBA00029310"/>
    </source>
</evidence>
<dbReference type="STRING" id="5286.A0A0K3C736"/>
<keyword evidence="13" id="KW-0418">Kinase</keyword>
<keyword evidence="16" id="KW-0663">Pyridoxal phosphate</keyword>
<evidence type="ECO:0000256" key="3">
    <source>
        <dbReference type="ARBA" id="ARBA00006495"/>
    </source>
</evidence>
<evidence type="ECO:0000256" key="9">
    <source>
        <dbReference type="ARBA" id="ARBA00022605"/>
    </source>
</evidence>
<dbReference type="PROSITE" id="PS00868">
    <property type="entry name" value="CYS_MET_METAB_PP"/>
    <property type="match status" value="1"/>
</dbReference>
<dbReference type="InterPro" id="IPR015421">
    <property type="entry name" value="PyrdxlP-dep_Trfase_major"/>
</dbReference>
<dbReference type="FunFam" id="3.90.1150.10:FF:000013">
    <property type="entry name" value="Cystathionine beta-lyase"/>
    <property type="match status" value="1"/>
</dbReference>
<dbReference type="InterPro" id="IPR000277">
    <property type="entry name" value="Cys/Met-Metab_PyrdxlP-dep_enz"/>
</dbReference>
<evidence type="ECO:0000256" key="4">
    <source>
        <dbReference type="ARBA" id="ARBA00009077"/>
    </source>
</evidence>
<protein>
    <recommendedName>
        <fullName evidence="30">Cystathionine beta-lyase</fullName>
        <ecNumber evidence="5">2.7.1.36</ecNumber>
        <ecNumber evidence="6">4.4.1.13</ecNumber>
    </recommendedName>
    <alternativeName>
        <fullName evidence="27">Cysteine-S-conjugate beta-lyase</fullName>
    </alternativeName>
</protein>
<evidence type="ECO:0000256" key="12">
    <source>
        <dbReference type="ARBA" id="ARBA00022741"/>
    </source>
</evidence>
<dbReference type="Proteomes" id="UP000199069">
    <property type="component" value="Unassembled WGS sequence"/>
</dbReference>
<dbReference type="InterPro" id="IPR015422">
    <property type="entry name" value="PyrdxlP-dep_Trfase_small"/>
</dbReference>
<evidence type="ECO:0000256" key="29">
    <source>
        <dbReference type="ARBA" id="ARBA00047625"/>
    </source>
</evidence>
<feature type="compositionally biased region" description="Basic and acidic residues" evidence="31">
    <location>
        <begin position="1639"/>
        <end position="1650"/>
    </location>
</feature>
<feature type="compositionally biased region" description="Low complexity" evidence="31">
    <location>
        <begin position="2024"/>
        <end position="2044"/>
    </location>
</feature>
<feature type="compositionally biased region" description="Basic and acidic residues" evidence="31">
    <location>
        <begin position="1952"/>
        <end position="1962"/>
    </location>
</feature>
<feature type="region of interest" description="Disordered" evidence="31">
    <location>
        <begin position="1571"/>
        <end position="1689"/>
    </location>
</feature>
<dbReference type="SUPFAM" id="SSF54211">
    <property type="entry name" value="Ribosomal protein S5 domain 2-like"/>
    <property type="match status" value="1"/>
</dbReference>
<keyword evidence="10" id="KW-0808">Transferase</keyword>
<feature type="compositionally biased region" description="Low complexity" evidence="31">
    <location>
        <begin position="1011"/>
        <end position="1046"/>
    </location>
</feature>
<dbReference type="InterPro" id="IPR015424">
    <property type="entry name" value="PyrdxlP-dep_Trfase"/>
</dbReference>
<keyword evidence="9" id="KW-0028">Amino-acid biosynthesis</keyword>
<dbReference type="EMBL" id="CWKI01000001">
    <property type="protein sequence ID" value="CTR04482.1"/>
    <property type="molecule type" value="Genomic_DNA"/>
</dbReference>
<evidence type="ECO:0000256" key="7">
    <source>
        <dbReference type="ARBA" id="ARBA00022490"/>
    </source>
</evidence>
<evidence type="ECO:0000256" key="26">
    <source>
        <dbReference type="ARBA" id="ARBA00046315"/>
    </source>
</evidence>
<sequence>MASSTGYTTPASPSSSEAAHSLTSSLLRARPYRFATQVATVDNPDPSHKDQYGASSVPIYQTATFKGMGGAYDYTRSGNPTRSHLEHHIAKISNARHAFAVTSGMGALDVIFRLLKPGDEIIAGNDLYGGSNRLIGYLKAHGGITTHHVDTTNPKSLLPYLEDPSHNVAMVLLESPTNPLLQIADLEEIARLTKRYRKDAIIVVDNTMMSPYLCRPLELGCDVVYDSGTKYLSGHHDLMAGLICCDRDDVAKGIAFTINSIGNGLSPFDSFLLLRGVKTLSLRIDKQQANSILIAEYLANLGFKVNYPGLKGHKGKEVHDRIAKGPGAVLSFETGDVALSERVVGSTRLWGISVSFGCINSLISMPCLMSHASIDPAVRAARNLPEDLIRLCVGIEDPADLIDDLEAALLEAGAVRVVDEGMGGRARLERIVKDGEGRVVELANGTLQGDSANGATQAKVEKIITSAPGKVILFGEHAVVHGVTAIAGAIDLRCYCLAESRSDGQLSLVLPDLGYSQTWDIASLPWDKVDALSSTVLKSGPKSDAVPDQELLTLLANKFVHQDKLKAVQAAQAFLYLYLHLAVSSGIKPAQTYTVRSGLPISAGLGSSAAYSVAVASSLLYSHGILPAPASSPSADSTIPIEHANMVNSWAFLAEKVIHGTPSGVDNTVATLGGAIAFRRAVKGREGSMDVLKGFDKVEFLLTDTKVPRDTKTLVAGVARRKLEEPDTINPLLTSIQRISDEAQACLSSTTLSRSEQLDTLSRLVEQNHQHLVSLGVGHVALEAVRSKTKEQPWGLATKLTGAGGGGCAVTVVPDSFPEDKLTALRAALANSGFETYATSVGGRGFGVLIPTHGSQLETAEGGVELSAIPQQKRFEEAQTEELGRWAEEAGVWVHLLPLPEPPDCCLDLPIAPSTRQLFLSTSITPSAPLRPSRVDMSSLEDTQPANGSGGEDLMAGPRATVPRPPSRRSVASSDGTSAHPLLAPSADDGAASPSSGSYAVYSPGKKRAAVSGSSGFSSSSVTPSPLSPNEGPLSPSSASSATHTPPFVPTTAPFLPPLVSRPSNSTLPSPSGRQYARSVSEAKEKLQKQALKAELQGLGLSAESAGSALVNKLATLGEDADFKGLQAVLAGGKTTLLLPAEKLESPAQLTPSFVLDHLVLLDPPASGSSAAIERPFVTLSGLRGVLVGGELVFTSCAAESQRQDLADYASEDLQRQLRGVAPLTAPPTTASYPSTMLISAFTTLSIPQSRSATPPSATSSRTTSRLAALFSKPPVAETGTFDLPPVVPAPAGLLGDSSAQTNDVAASGSSSSVDVAVLAVGKVVRRQEVLASLRSATSAHMKLLVRGVEGAQGEADVGVTVSSFAERFCPSPASPEASTSGKATTPSVPTSGTNLLDADPLAVADTYQETMHAVRLDLTRNIGSAPSAPSEIDSSTAPSLEDFSQLEERVDASLEKVEEVVTSVLYDRLFAPPTARDLQEDENLASRIAALNVLELDLEHLGLELGDEEGLAGWEGRSSNARDSLEDLAALVGKELNRLEDPEERTPNAKLAILVECHKILVDGLSKLPPIPLKKEVTGDDKSSLSDAPAEVEMDDASSRSSSLPPSRPMSPPSASGSSSAEDADDELLKTPKPPPAADHDVPEIKLPDPSKASNEATSSSLFDPVPAPSPPVSIFETKRRPASVSSSSATSSADLILPILIYSVVRANPPHLVSHLRFIHRFRSESLFRGQASYCATNFDAVVEWSQHVDLSTLGLSSAKVFAAAPSPSLSSSPSQSRPRAQTTPSSILRARVSTTADQLVDSANSALSGVVDSSYRILFGPKGLTSSAPKSLDDVKSVLDGARGKARGTLPFRRSSSARDFPTLLVGRRRGGSVASGKAVTIAGDGDEKGLASTSEEEVGVEKSEEMVDIVASSPSGTPAPRISTEESYAPPPPPLPPRCSSFASTTASKEKDDSDTRSVRSVSSFLNFRESTLGRALGEVRDGVVGAAVGAASGDERGGSSPQPSLGGRLLNRFSGGGPATSSSASQGSTTSPSSSRRSTLLNPLGGVHLSPWGAAVPSTSTATHSSTPLSPVPASPLNSVILSAPAYQPVQRFLDVKDAGELRIGEVQELLEEYRRLVKHLQETASREGMEAKEEGEGKPTEEKAVQADSSVAPSGGEEA</sequence>
<evidence type="ECO:0000256" key="30">
    <source>
        <dbReference type="ARBA" id="ARBA00072331"/>
    </source>
</evidence>
<keyword evidence="34" id="KW-1185">Reference proteome</keyword>
<feature type="compositionally biased region" description="Polar residues" evidence="31">
    <location>
        <begin position="1653"/>
        <end position="1663"/>
    </location>
</feature>
<keyword evidence="18" id="KW-0756">Sterol biosynthesis</keyword>
<dbReference type="Gene3D" id="1.20.1050.80">
    <property type="entry name" value="VPS9 domain"/>
    <property type="match status" value="2"/>
</dbReference>
<keyword evidence="7" id="KW-0963">Cytoplasm</keyword>
<evidence type="ECO:0000256" key="16">
    <source>
        <dbReference type="ARBA" id="ARBA00022898"/>
    </source>
</evidence>
<dbReference type="InterPro" id="IPR006205">
    <property type="entry name" value="Mev_gal_kin"/>
</dbReference>
<evidence type="ECO:0000256" key="31">
    <source>
        <dbReference type="SAM" id="MobiDB-lite"/>
    </source>
</evidence>
<feature type="compositionally biased region" description="Basic and acidic residues" evidence="31">
    <location>
        <begin position="2128"/>
        <end position="2151"/>
    </location>
</feature>
<feature type="compositionally biased region" description="Low complexity" evidence="31">
    <location>
        <begin position="958"/>
        <end position="974"/>
    </location>
</feature>
<evidence type="ECO:0000256" key="14">
    <source>
        <dbReference type="ARBA" id="ARBA00022840"/>
    </source>
</evidence>
<dbReference type="GO" id="GO:0019287">
    <property type="term" value="P:isopentenyl diphosphate biosynthetic process, mevalonate pathway"/>
    <property type="evidence" value="ECO:0007669"/>
    <property type="project" value="UniProtKB-UniPathway"/>
</dbReference>
<feature type="region of interest" description="Disordered" evidence="31">
    <location>
        <begin position="1"/>
        <end position="22"/>
    </location>
</feature>
<dbReference type="GO" id="GO:0004496">
    <property type="term" value="F:mevalonate kinase activity"/>
    <property type="evidence" value="ECO:0007669"/>
    <property type="project" value="UniProtKB-EC"/>
</dbReference>
<dbReference type="NCBIfam" id="TIGR00549">
    <property type="entry name" value="mevalon_kin"/>
    <property type="match status" value="1"/>
</dbReference>
<feature type="compositionally biased region" description="Low complexity" evidence="31">
    <location>
        <begin position="8"/>
        <end position="22"/>
    </location>
</feature>
<comment type="catalytic activity">
    <reaction evidence="24">
        <text>(R)-mevalonate + ATP = (R)-5-phosphomevalonate + ADP + H(+)</text>
        <dbReference type="Rhea" id="RHEA:17065"/>
        <dbReference type="ChEBI" id="CHEBI:15378"/>
        <dbReference type="ChEBI" id="CHEBI:30616"/>
        <dbReference type="ChEBI" id="CHEBI:36464"/>
        <dbReference type="ChEBI" id="CHEBI:58146"/>
        <dbReference type="ChEBI" id="CHEBI:456216"/>
        <dbReference type="EC" id="2.7.1.36"/>
    </reaction>
    <physiologicalReaction direction="left-to-right" evidence="24">
        <dbReference type="Rhea" id="RHEA:17066"/>
    </physiologicalReaction>
</comment>
<comment type="pathway">
    <text evidence="26">Amino-acid biosynthesis; L-methionine biosynthesis via de novo pathway; L-homocysteine from L-cystathionine: step 1/1.</text>
</comment>
<dbReference type="SUPFAM" id="SSF55060">
    <property type="entry name" value="GHMP Kinase, C-terminal domain"/>
    <property type="match status" value="1"/>
</dbReference>
<dbReference type="InterPro" id="IPR037191">
    <property type="entry name" value="VPS9_dom_sf"/>
</dbReference>
<keyword evidence="15" id="KW-0460">Magnesium</keyword>
<dbReference type="Gene3D" id="3.90.1150.10">
    <property type="entry name" value="Aspartate Aminotransferase, domain 1"/>
    <property type="match status" value="1"/>
</dbReference>
<reference evidence="33 34" key="1">
    <citation type="submission" date="2015-07" db="EMBL/GenBank/DDBJ databases">
        <authorList>
            <person name="Cajimat M.N.B."/>
            <person name="Milazzo M.L."/>
            <person name="Fulhorst C.F."/>
        </authorList>
    </citation>
    <scope>NUCLEOTIDE SEQUENCE [LARGE SCALE GENOMIC DNA]</scope>
    <source>
        <strain evidence="33">Single colony</strain>
    </source>
</reference>
<dbReference type="InterPro" id="IPR006204">
    <property type="entry name" value="GHMP_kinase_N_dom"/>
</dbReference>
<dbReference type="GO" id="GO:0005524">
    <property type="term" value="F:ATP binding"/>
    <property type="evidence" value="ECO:0007669"/>
    <property type="project" value="UniProtKB-KW"/>
</dbReference>
<accession>A0A0K3C736</accession>
<evidence type="ECO:0000256" key="1">
    <source>
        <dbReference type="ARBA" id="ARBA00001933"/>
    </source>
</evidence>
<organism evidence="33 34">
    <name type="scientific">Rhodotorula toruloides</name>
    <name type="common">Yeast</name>
    <name type="synonym">Rhodosporidium toruloides</name>
    <dbReference type="NCBI Taxonomy" id="5286"/>
    <lineage>
        <taxon>Eukaryota</taxon>
        <taxon>Fungi</taxon>
        <taxon>Dikarya</taxon>
        <taxon>Basidiomycota</taxon>
        <taxon>Pucciniomycotina</taxon>
        <taxon>Microbotryomycetes</taxon>
        <taxon>Sporidiobolales</taxon>
        <taxon>Sporidiobolaceae</taxon>
        <taxon>Rhodotorula</taxon>
    </lineage>
</organism>
<feature type="region of interest" description="Disordered" evidence="31">
    <location>
        <begin position="2128"/>
        <end position="2165"/>
    </location>
</feature>
<dbReference type="InterPro" id="IPR036554">
    <property type="entry name" value="GHMP_kinase_C_sf"/>
</dbReference>
<feature type="compositionally biased region" description="Polar residues" evidence="31">
    <location>
        <begin position="1377"/>
        <end position="1395"/>
    </location>
</feature>
<comment type="catalytic activity">
    <reaction evidence="29">
        <text>an S-substituted L-cysteine + H2O = a thiol + pyruvate + NH4(+)</text>
        <dbReference type="Rhea" id="RHEA:18121"/>
        <dbReference type="ChEBI" id="CHEBI:15361"/>
        <dbReference type="ChEBI" id="CHEBI:15377"/>
        <dbReference type="ChEBI" id="CHEBI:28938"/>
        <dbReference type="ChEBI" id="CHEBI:29256"/>
        <dbReference type="ChEBI" id="CHEBI:58717"/>
        <dbReference type="EC" id="4.4.1.13"/>
    </reaction>
</comment>
<keyword evidence="21" id="KW-0486">Methionine biosynthesis</keyword>
<feature type="region of interest" description="Disordered" evidence="31">
    <location>
        <begin position="923"/>
        <end position="1082"/>
    </location>
</feature>
<evidence type="ECO:0000313" key="33">
    <source>
        <dbReference type="EMBL" id="CTR04482.1"/>
    </source>
</evidence>
<dbReference type="InterPro" id="IPR020568">
    <property type="entry name" value="Ribosomal_Su5_D2-typ_SF"/>
</dbReference>
<proteinExistence type="inferred from homology"/>
<feature type="region of interest" description="Disordered" evidence="31">
    <location>
        <begin position="1769"/>
        <end position="1789"/>
    </location>
</feature>
<dbReference type="SUPFAM" id="SSF109993">
    <property type="entry name" value="VPS9 domain"/>
    <property type="match status" value="1"/>
</dbReference>
<keyword evidence="17" id="KW-0752">Steroid biosynthesis</keyword>
<keyword evidence="23 33" id="KW-0456">Lyase</keyword>
<dbReference type="GO" id="GO:0046872">
    <property type="term" value="F:metal ion binding"/>
    <property type="evidence" value="ECO:0007669"/>
    <property type="project" value="UniProtKB-KW"/>
</dbReference>
<keyword evidence="11" id="KW-0479">Metal-binding</keyword>
<dbReference type="GO" id="GO:0047804">
    <property type="term" value="F:cysteine-S-conjugate beta-lyase activity"/>
    <property type="evidence" value="ECO:0007669"/>
    <property type="project" value="UniProtKB-EC"/>
</dbReference>
<feature type="compositionally biased region" description="Low complexity" evidence="31">
    <location>
        <begin position="1769"/>
        <end position="1784"/>
    </location>
</feature>
<comment type="similarity">
    <text evidence="4">Belongs to the trans-sulfuration enzymes family.</text>
</comment>
<comment type="catalytic activity">
    <reaction evidence="28">
        <text>L,L-cystathionine + H2O = L-homocysteine + pyruvate + NH4(+)</text>
        <dbReference type="Rhea" id="RHEA:13965"/>
        <dbReference type="ChEBI" id="CHEBI:15361"/>
        <dbReference type="ChEBI" id="CHEBI:15377"/>
        <dbReference type="ChEBI" id="CHEBI:28938"/>
        <dbReference type="ChEBI" id="CHEBI:58161"/>
        <dbReference type="ChEBI" id="CHEBI:58199"/>
    </reaction>
</comment>
<dbReference type="PROSITE" id="PS51205">
    <property type="entry name" value="VPS9"/>
    <property type="match status" value="1"/>
</dbReference>
<dbReference type="GO" id="GO:0071266">
    <property type="term" value="P:'de novo' L-methionine biosynthetic process"/>
    <property type="evidence" value="ECO:0007669"/>
    <property type="project" value="InterPro"/>
</dbReference>
<evidence type="ECO:0000256" key="23">
    <source>
        <dbReference type="ARBA" id="ARBA00023239"/>
    </source>
</evidence>
<dbReference type="Pfam" id="PF01053">
    <property type="entry name" value="Cys_Met_Meta_PP"/>
    <property type="match status" value="1"/>
</dbReference>
<dbReference type="SUPFAM" id="SSF53383">
    <property type="entry name" value="PLP-dependent transferases"/>
    <property type="match status" value="1"/>
</dbReference>
<evidence type="ECO:0000256" key="19">
    <source>
        <dbReference type="ARBA" id="ARBA00023098"/>
    </source>
</evidence>
<evidence type="ECO:0000256" key="21">
    <source>
        <dbReference type="ARBA" id="ARBA00023167"/>
    </source>
</evidence>
<dbReference type="Pfam" id="PF02204">
    <property type="entry name" value="VPS9"/>
    <property type="match status" value="1"/>
</dbReference>
<name>A0A0K3C736_RHOTO</name>
<dbReference type="GO" id="GO:0030170">
    <property type="term" value="F:pyridoxal phosphate binding"/>
    <property type="evidence" value="ECO:0007669"/>
    <property type="project" value="InterPro"/>
</dbReference>
<comment type="subcellular location">
    <subcellularLocation>
        <location evidence="2">Cytoplasm</location>
    </subcellularLocation>
</comment>
<evidence type="ECO:0000256" key="13">
    <source>
        <dbReference type="ARBA" id="ARBA00022777"/>
    </source>
</evidence>
<dbReference type="FunFam" id="3.30.70.890:FF:000003">
    <property type="entry name" value="Mevalonate kinase"/>
    <property type="match status" value="1"/>
</dbReference>
<keyword evidence="20" id="KW-1207">Sterol metabolism</keyword>
<dbReference type="Gene3D" id="3.30.70.890">
    <property type="entry name" value="GHMP kinase, C-terminal domain"/>
    <property type="match status" value="1"/>
</dbReference>
<evidence type="ECO:0000256" key="5">
    <source>
        <dbReference type="ARBA" id="ARBA00012103"/>
    </source>
</evidence>
<keyword evidence="8" id="KW-0444">Lipid biosynthesis</keyword>
<feature type="region of interest" description="Disordered" evidence="31">
    <location>
        <begin position="1995"/>
        <end position="2051"/>
    </location>
</feature>
<dbReference type="PRINTS" id="PR00959">
    <property type="entry name" value="MEVGALKINASE"/>
</dbReference>
<dbReference type="PANTHER" id="PTHR11808">
    <property type="entry name" value="TRANS-SULFURATION ENZYME FAMILY MEMBER"/>
    <property type="match status" value="1"/>
</dbReference>
<dbReference type="CDD" id="cd00614">
    <property type="entry name" value="CGS_like"/>
    <property type="match status" value="1"/>
</dbReference>
<evidence type="ECO:0000259" key="32">
    <source>
        <dbReference type="PROSITE" id="PS51205"/>
    </source>
</evidence>
<dbReference type="GO" id="GO:0005737">
    <property type="term" value="C:cytoplasm"/>
    <property type="evidence" value="ECO:0007669"/>
    <property type="project" value="UniProtKB-SubCell"/>
</dbReference>
<dbReference type="PROSITE" id="PS00627">
    <property type="entry name" value="GHMP_KINASES_ATP"/>
    <property type="match status" value="1"/>
</dbReference>
<evidence type="ECO:0000256" key="25">
    <source>
        <dbReference type="ARBA" id="ARBA00029438"/>
    </source>
</evidence>
<dbReference type="InterPro" id="IPR054542">
    <property type="entry name" value="Cys_met_metab_PP"/>
</dbReference>
<evidence type="ECO:0000256" key="17">
    <source>
        <dbReference type="ARBA" id="ARBA00022955"/>
    </source>
</evidence>
<feature type="compositionally biased region" description="Low complexity" evidence="31">
    <location>
        <begin position="984"/>
        <end position="1004"/>
    </location>
</feature>